<evidence type="ECO:0000259" key="1">
    <source>
        <dbReference type="Pfam" id="PF01571"/>
    </source>
</evidence>
<accession>A0ABN5PT53</accession>
<dbReference type="InterPro" id="IPR027266">
    <property type="entry name" value="TrmE/GcvT-like"/>
</dbReference>
<keyword evidence="3" id="KW-1185">Reference proteome</keyword>
<evidence type="ECO:0000313" key="2">
    <source>
        <dbReference type="EMBL" id="AYD90050.1"/>
    </source>
</evidence>
<dbReference type="PIRSF" id="PIRSF006487">
    <property type="entry name" value="GcvT"/>
    <property type="match status" value="1"/>
</dbReference>
<gene>
    <name evidence="2" type="ORF">D5R93_08565</name>
</gene>
<dbReference type="RefSeq" id="WP_120204736.1">
    <property type="nucleotide sequence ID" value="NZ_CP032514.1"/>
</dbReference>
<dbReference type="PANTHER" id="PTHR43757">
    <property type="entry name" value="AMINOMETHYLTRANSFERASE"/>
    <property type="match status" value="1"/>
</dbReference>
<feature type="domain" description="GCVT N-terminal" evidence="1">
    <location>
        <begin position="17"/>
        <end position="174"/>
    </location>
</feature>
<protein>
    <recommendedName>
        <fullName evidence="1">GCVT N-terminal domain-containing protein</fullName>
    </recommendedName>
</protein>
<name>A0ABN5PT53_9ACTO</name>
<evidence type="ECO:0000313" key="3">
    <source>
        <dbReference type="Proteomes" id="UP000273001"/>
    </source>
</evidence>
<proteinExistence type="predicted"/>
<dbReference type="SUPFAM" id="SSF103025">
    <property type="entry name" value="Folate-binding domain"/>
    <property type="match status" value="1"/>
</dbReference>
<dbReference type="InterPro" id="IPR028896">
    <property type="entry name" value="GcvT/YgfZ/DmdA"/>
</dbReference>
<sequence>MRTMIAPSSSSLCQTPLHRTHDRLGARLRTVSGWAMPWSYVGEQAEHRAARHAAGILDLSHTGEVRVEGPGAAAALDGVLADRVSTLAVGRSGCSAIAGPDGGVIDGVLDEVVVHHVGEEEFLLVTSAASRERVAAELVLRCAGTGARVTDLSLDTALIAVLGPRAPEVLCHVVGSGPGIPAALGPAPGQTEPGGDVPDVLCGTGIVARLRCCAIVRATAAGHSVLLARTRRHGQDGFELFCGWEDAEDLWHTITSAATALPANQGDAADLAVLTPCGLGAHGLLRREANTSY</sequence>
<reference evidence="2 3" key="1">
    <citation type="submission" date="2018-09" db="EMBL/GenBank/DDBJ databases">
        <authorList>
            <person name="Li J."/>
        </authorList>
    </citation>
    <scope>NUCLEOTIDE SEQUENCE [LARGE SCALE GENOMIC DNA]</scope>
    <source>
        <strain evidence="2 3">2129</strain>
    </source>
</reference>
<dbReference type="InterPro" id="IPR006222">
    <property type="entry name" value="GCVT_N"/>
</dbReference>
<dbReference type="EMBL" id="CP032514">
    <property type="protein sequence ID" value="AYD90050.1"/>
    <property type="molecule type" value="Genomic_DNA"/>
</dbReference>
<organism evidence="2 3">
    <name type="scientific">Actinomyces lilanjuaniae</name>
    <dbReference type="NCBI Taxonomy" id="2321394"/>
    <lineage>
        <taxon>Bacteria</taxon>
        <taxon>Bacillati</taxon>
        <taxon>Actinomycetota</taxon>
        <taxon>Actinomycetes</taxon>
        <taxon>Actinomycetales</taxon>
        <taxon>Actinomycetaceae</taxon>
        <taxon>Actinomyces</taxon>
    </lineage>
</organism>
<dbReference type="Gene3D" id="3.30.1360.120">
    <property type="entry name" value="Probable tRNA modification gtpase trme, domain 1"/>
    <property type="match status" value="1"/>
</dbReference>
<dbReference type="PANTHER" id="PTHR43757:SF2">
    <property type="entry name" value="AMINOMETHYLTRANSFERASE, MITOCHONDRIAL"/>
    <property type="match status" value="1"/>
</dbReference>
<dbReference type="Pfam" id="PF01571">
    <property type="entry name" value="GCV_T"/>
    <property type="match status" value="1"/>
</dbReference>
<dbReference type="Proteomes" id="UP000273001">
    <property type="component" value="Chromosome"/>
</dbReference>